<evidence type="ECO:0000313" key="7">
    <source>
        <dbReference type="Proteomes" id="UP000663825"/>
    </source>
</evidence>
<comment type="similarity">
    <text evidence="1">Belongs to the Speedy/Ringo family.</text>
</comment>
<dbReference type="EMBL" id="CAJNXB010000013">
    <property type="protein sequence ID" value="CAF2981929.1"/>
    <property type="molecule type" value="Genomic_DNA"/>
</dbReference>
<evidence type="ECO:0000256" key="2">
    <source>
        <dbReference type="ARBA" id="ARBA00023306"/>
    </source>
</evidence>
<evidence type="ECO:0000313" key="4">
    <source>
        <dbReference type="EMBL" id="CAF3183838.1"/>
    </source>
</evidence>
<dbReference type="Proteomes" id="UP000663825">
    <property type="component" value="Unassembled WGS sequence"/>
</dbReference>
<dbReference type="Proteomes" id="UP000663872">
    <property type="component" value="Unassembled WGS sequence"/>
</dbReference>
<sequence length="309" mass="36619">MSFNDWLSSSSVSRLPLSTTRNFNDVKQQHHYHYHHHHHYHYQHAPMTTTTISHPSYNNCQHQCCQQHDNSNSFTLVPPMSMINHQIPLKYKENFHQNSTLKLRRSVALFLHLIDNSSISDFLQYDKHFRHADKYLLAMTLIYFWRAKLREHHYTKDSFYLALWLAHDSVEEDLTAKYGLLPWALQTNDGRPSVDLKNDFKRFLSKKNDLWTRMGFRARVTKDECDEIMLVQPNHWLWQRERSTDYNKKMALSNRKQKNGILNSEDSCSSTLLMSPVDDTKSIMIVDDMNPDNVSWTSDDETDEIIILD</sequence>
<dbReference type="InterPro" id="IPR052316">
    <property type="entry name" value="Speedy-Ringo_regulator"/>
</dbReference>
<comment type="caution">
    <text evidence="3">The sequence shown here is derived from an EMBL/GenBank/DDBJ whole genome shotgun (WGS) entry which is preliminary data.</text>
</comment>
<accession>A0A817KXA1</accession>
<dbReference type="PANTHER" id="PTHR31545:SF2">
    <property type="entry name" value="SPEEDY PROTEIN C"/>
    <property type="match status" value="1"/>
</dbReference>
<evidence type="ECO:0000313" key="6">
    <source>
        <dbReference type="EMBL" id="CAF3335463.1"/>
    </source>
</evidence>
<evidence type="ECO:0000256" key="1">
    <source>
        <dbReference type="ARBA" id="ARBA00010932"/>
    </source>
</evidence>
<dbReference type="InterPro" id="IPR020984">
    <property type="entry name" value="Speedy"/>
</dbReference>
<dbReference type="OrthoDB" id="9442170at2759"/>
<dbReference type="Pfam" id="PF11357">
    <property type="entry name" value="Spy1"/>
    <property type="match status" value="1"/>
</dbReference>
<reference evidence="3" key="1">
    <citation type="submission" date="2021-02" db="EMBL/GenBank/DDBJ databases">
        <authorList>
            <person name="Nowell W R."/>
        </authorList>
    </citation>
    <scope>NUCLEOTIDE SEQUENCE</scope>
</reference>
<dbReference type="EMBL" id="CAJNYV010000055">
    <property type="protein sequence ID" value="CAF3335463.1"/>
    <property type="molecule type" value="Genomic_DNA"/>
</dbReference>
<name>A0A817KXA1_9BILA</name>
<dbReference type="EMBL" id="CAJNYT010000041">
    <property type="protein sequence ID" value="CAF3311990.1"/>
    <property type="molecule type" value="Genomic_DNA"/>
</dbReference>
<dbReference type="Proteomes" id="UP000663865">
    <property type="component" value="Unassembled WGS sequence"/>
</dbReference>
<proteinExistence type="inferred from homology"/>
<dbReference type="EMBL" id="CAJNYD010000027">
    <property type="protein sequence ID" value="CAF3183838.1"/>
    <property type="molecule type" value="Genomic_DNA"/>
</dbReference>
<evidence type="ECO:0000313" key="3">
    <source>
        <dbReference type="EMBL" id="CAF2981929.1"/>
    </source>
</evidence>
<dbReference type="PANTHER" id="PTHR31545">
    <property type="entry name" value="SEEDY PROTEIN A/C FAMILY MEMBER"/>
    <property type="match status" value="1"/>
</dbReference>
<evidence type="ECO:0000313" key="5">
    <source>
        <dbReference type="EMBL" id="CAF3311990.1"/>
    </source>
</evidence>
<dbReference type="AlphaFoldDB" id="A0A817KXA1"/>
<organism evidence="3 7">
    <name type="scientific">Rotaria socialis</name>
    <dbReference type="NCBI Taxonomy" id="392032"/>
    <lineage>
        <taxon>Eukaryota</taxon>
        <taxon>Metazoa</taxon>
        <taxon>Spiralia</taxon>
        <taxon>Gnathifera</taxon>
        <taxon>Rotifera</taxon>
        <taxon>Eurotatoria</taxon>
        <taxon>Bdelloidea</taxon>
        <taxon>Philodinida</taxon>
        <taxon>Philodinidae</taxon>
        <taxon>Rotaria</taxon>
    </lineage>
</organism>
<protein>
    <submittedName>
        <fullName evidence="3">Uncharacterized protein</fullName>
    </submittedName>
</protein>
<dbReference type="GO" id="GO:0019901">
    <property type="term" value="F:protein kinase binding"/>
    <property type="evidence" value="ECO:0007669"/>
    <property type="project" value="InterPro"/>
</dbReference>
<keyword evidence="2" id="KW-0131">Cell cycle</keyword>
<gene>
    <name evidence="5" type="ORF">GRG538_LOCUS1573</name>
    <name evidence="6" type="ORF">KIK155_LOCUS2175</name>
    <name evidence="4" type="ORF">LUA448_LOCUS1129</name>
    <name evidence="3" type="ORF">TIS948_LOCUS504</name>
</gene>
<dbReference type="Proteomes" id="UP000663833">
    <property type="component" value="Unassembled WGS sequence"/>
</dbReference>